<gene>
    <name evidence="1" type="ORF">T01_6512</name>
</gene>
<comment type="caution">
    <text evidence="1">The sequence shown here is derived from an EMBL/GenBank/DDBJ whole genome shotgun (WGS) entry which is preliminary data.</text>
</comment>
<protein>
    <submittedName>
        <fullName evidence="1">Uncharacterized protein</fullName>
    </submittedName>
</protein>
<name>A0A0V1B8W0_TRISP</name>
<evidence type="ECO:0000313" key="1">
    <source>
        <dbReference type="EMBL" id="KRY33373.1"/>
    </source>
</evidence>
<accession>A0A0V1B8W0</accession>
<organism evidence="1 2">
    <name type="scientific">Trichinella spiralis</name>
    <name type="common">Trichina worm</name>
    <dbReference type="NCBI Taxonomy" id="6334"/>
    <lineage>
        <taxon>Eukaryota</taxon>
        <taxon>Metazoa</taxon>
        <taxon>Ecdysozoa</taxon>
        <taxon>Nematoda</taxon>
        <taxon>Enoplea</taxon>
        <taxon>Dorylaimia</taxon>
        <taxon>Trichinellida</taxon>
        <taxon>Trichinellidae</taxon>
        <taxon>Trichinella</taxon>
    </lineage>
</organism>
<dbReference type="AlphaFoldDB" id="A0A0V1B8W0"/>
<sequence>MHIHESCFFLYLQDILFEKDRNYNETTLPKKNGFQRGDNDAQLNRVCRGCEVSRKGKLMLNMALRLKIAKSGSSTLRMRASQFSASIS</sequence>
<keyword evidence="2" id="KW-1185">Reference proteome</keyword>
<dbReference type="OrthoDB" id="10541711at2759"/>
<proteinExistence type="predicted"/>
<dbReference type="InParanoid" id="A0A0V1B8W0"/>
<reference evidence="1 2" key="1">
    <citation type="submission" date="2015-01" db="EMBL/GenBank/DDBJ databases">
        <title>Evolution of Trichinella species and genotypes.</title>
        <authorList>
            <person name="Korhonen P.K."/>
            <person name="Edoardo P."/>
            <person name="Giuseppe L.R."/>
            <person name="Gasser R.B."/>
        </authorList>
    </citation>
    <scope>NUCLEOTIDE SEQUENCE [LARGE SCALE GENOMIC DNA]</scope>
    <source>
        <strain evidence="1">ISS3</strain>
    </source>
</reference>
<dbReference type="Proteomes" id="UP000054776">
    <property type="component" value="Unassembled WGS sequence"/>
</dbReference>
<dbReference type="EMBL" id="JYDH01000083">
    <property type="protein sequence ID" value="KRY33373.1"/>
    <property type="molecule type" value="Genomic_DNA"/>
</dbReference>
<evidence type="ECO:0000313" key="2">
    <source>
        <dbReference type="Proteomes" id="UP000054776"/>
    </source>
</evidence>